<gene>
    <name evidence="2" type="ORF">PIB30_035934</name>
</gene>
<accession>A0ABU6ZBN9</accession>
<sequence length="175" mass="19811">MPSKRLGLGLEMRNFTFSRHLFLLPDALMQPHGVAVRLHDQQNVSFTSFPDTRAGARVSRAVARVKQRHFRDAPMNFCGRTYHVCGRTEHQNKEKEVESFGDKEGCCLGAGDKEVATTAALLLLLRSLMFIRKKEKTPLTVVVVVVVVLGERAQLIFVVVSLKKEMMSFNFFLFI</sequence>
<proteinExistence type="predicted"/>
<keyword evidence="1" id="KW-1133">Transmembrane helix</keyword>
<dbReference type="Proteomes" id="UP001341840">
    <property type="component" value="Unassembled WGS sequence"/>
</dbReference>
<evidence type="ECO:0008006" key="4">
    <source>
        <dbReference type="Google" id="ProtNLM"/>
    </source>
</evidence>
<feature type="transmembrane region" description="Helical" evidence="1">
    <location>
        <begin position="139"/>
        <end position="162"/>
    </location>
</feature>
<protein>
    <recommendedName>
        <fullName evidence="4">Transmembrane protein</fullName>
    </recommendedName>
</protein>
<comment type="caution">
    <text evidence="2">The sequence shown here is derived from an EMBL/GenBank/DDBJ whole genome shotgun (WGS) entry which is preliminary data.</text>
</comment>
<keyword evidence="1" id="KW-0472">Membrane</keyword>
<evidence type="ECO:0000313" key="3">
    <source>
        <dbReference type="Proteomes" id="UP001341840"/>
    </source>
</evidence>
<name>A0ABU6ZBN9_9FABA</name>
<evidence type="ECO:0000256" key="1">
    <source>
        <dbReference type="SAM" id="Phobius"/>
    </source>
</evidence>
<organism evidence="2 3">
    <name type="scientific">Stylosanthes scabra</name>
    <dbReference type="NCBI Taxonomy" id="79078"/>
    <lineage>
        <taxon>Eukaryota</taxon>
        <taxon>Viridiplantae</taxon>
        <taxon>Streptophyta</taxon>
        <taxon>Embryophyta</taxon>
        <taxon>Tracheophyta</taxon>
        <taxon>Spermatophyta</taxon>
        <taxon>Magnoliopsida</taxon>
        <taxon>eudicotyledons</taxon>
        <taxon>Gunneridae</taxon>
        <taxon>Pentapetalae</taxon>
        <taxon>rosids</taxon>
        <taxon>fabids</taxon>
        <taxon>Fabales</taxon>
        <taxon>Fabaceae</taxon>
        <taxon>Papilionoideae</taxon>
        <taxon>50 kb inversion clade</taxon>
        <taxon>dalbergioids sensu lato</taxon>
        <taxon>Dalbergieae</taxon>
        <taxon>Pterocarpus clade</taxon>
        <taxon>Stylosanthes</taxon>
    </lineage>
</organism>
<keyword evidence="1" id="KW-0812">Transmembrane</keyword>
<dbReference type="EMBL" id="JASCZI010272034">
    <property type="protein sequence ID" value="MED6219442.1"/>
    <property type="molecule type" value="Genomic_DNA"/>
</dbReference>
<reference evidence="2 3" key="1">
    <citation type="journal article" date="2023" name="Plants (Basel)">
        <title>Bridging the Gap: Combining Genomics and Transcriptomics Approaches to Understand Stylosanthes scabra, an Orphan Legume from the Brazilian Caatinga.</title>
        <authorList>
            <person name="Ferreira-Neto J.R.C."/>
            <person name="da Silva M.D."/>
            <person name="Binneck E."/>
            <person name="de Melo N.F."/>
            <person name="da Silva R.H."/>
            <person name="de Melo A.L.T.M."/>
            <person name="Pandolfi V."/>
            <person name="Bustamante F.O."/>
            <person name="Brasileiro-Vidal A.C."/>
            <person name="Benko-Iseppon A.M."/>
        </authorList>
    </citation>
    <scope>NUCLEOTIDE SEQUENCE [LARGE SCALE GENOMIC DNA]</scope>
    <source>
        <tissue evidence="2">Leaves</tissue>
    </source>
</reference>
<keyword evidence="3" id="KW-1185">Reference proteome</keyword>
<evidence type="ECO:0000313" key="2">
    <source>
        <dbReference type="EMBL" id="MED6219442.1"/>
    </source>
</evidence>